<dbReference type="STRING" id="1287727.SAMN05443999_10196"/>
<dbReference type="EMBL" id="FOAG01000001">
    <property type="protein sequence ID" value="SEK26239.1"/>
    <property type="molecule type" value="Genomic_DNA"/>
</dbReference>
<dbReference type="SUPFAM" id="SSF51735">
    <property type="entry name" value="NAD(P)-binding Rossmann-fold domains"/>
    <property type="match status" value="1"/>
</dbReference>
<sequence>MLTRLAIPTHEELYRVEDRESGLRGFIALHSTRLGPAAGGLRMRVYDGDDAAIEDVLNLSRGMSYKNAAAGLPLGGGKAVIMGDPAADKTSGLLRAMGRAINALQGRYWTAEDMGMSPEDMAEIARETRFVAGLDSGRHASGDPSPVTARGVFNAMRAGAAQVFGTTDLAGRHVAVQGLGHVGWHLCLLLHEARARLSVADMDPARVAGTVKEFGVTAVDPRAIHAAETDIFAPCAIGGILNPRSIPEIRARMICGAANNQLSGSGDAQALQERGILYLPDYVANGGGIINVAAEILQIDDRAPWVEERLTAMQARMTHILTRAKGEGVSPALIADRMVEDELLQTAV</sequence>
<organism evidence="8 9">
    <name type="scientific">Roseovarius azorensis</name>
    <dbReference type="NCBI Taxonomy" id="1287727"/>
    <lineage>
        <taxon>Bacteria</taxon>
        <taxon>Pseudomonadati</taxon>
        <taxon>Pseudomonadota</taxon>
        <taxon>Alphaproteobacteria</taxon>
        <taxon>Rhodobacterales</taxon>
        <taxon>Roseobacteraceae</taxon>
        <taxon>Roseovarius</taxon>
    </lineage>
</organism>
<evidence type="ECO:0000256" key="3">
    <source>
        <dbReference type="ARBA" id="ARBA00023027"/>
    </source>
</evidence>
<dbReference type="GO" id="GO:0000166">
    <property type="term" value="F:nucleotide binding"/>
    <property type="evidence" value="ECO:0007669"/>
    <property type="project" value="UniProtKB-KW"/>
</dbReference>
<dbReference type="GO" id="GO:0006520">
    <property type="term" value="P:amino acid metabolic process"/>
    <property type="evidence" value="ECO:0007669"/>
    <property type="project" value="InterPro"/>
</dbReference>
<evidence type="ECO:0000259" key="7">
    <source>
        <dbReference type="SMART" id="SM00839"/>
    </source>
</evidence>
<dbReference type="PIRSF" id="PIRSF000188">
    <property type="entry name" value="Phe_leu_dh"/>
    <property type="match status" value="1"/>
</dbReference>
<dbReference type="InterPro" id="IPR006096">
    <property type="entry name" value="Glu/Leu/Phe/Val/Trp_DH_C"/>
</dbReference>
<dbReference type="PANTHER" id="PTHR42722">
    <property type="entry name" value="LEUCINE DEHYDROGENASE"/>
    <property type="match status" value="1"/>
</dbReference>
<evidence type="ECO:0000313" key="8">
    <source>
        <dbReference type="EMBL" id="SEK26239.1"/>
    </source>
</evidence>
<dbReference type="InterPro" id="IPR006095">
    <property type="entry name" value="Glu/Leu/Phe/Val/Trp_DH"/>
</dbReference>
<dbReference type="InterPro" id="IPR033524">
    <property type="entry name" value="Glu/Leu/Phe/Val_DH_AS"/>
</dbReference>
<dbReference type="Pfam" id="PF00208">
    <property type="entry name" value="ELFV_dehydrog"/>
    <property type="match status" value="1"/>
</dbReference>
<dbReference type="InterPro" id="IPR046346">
    <property type="entry name" value="Aminoacid_DH-like_N_sf"/>
</dbReference>
<dbReference type="RefSeq" id="WP_093030379.1">
    <property type="nucleotide sequence ID" value="NZ_FOAG01000001.1"/>
</dbReference>
<dbReference type="InterPro" id="IPR016211">
    <property type="entry name" value="Glu/Phe/Leu/Val/Trp_DH_bac/arc"/>
</dbReference>
<gene>
    <name evidence="8" type="ORF">SAMN05443999_10196</name>
</gene>
<dbReference type="AlphaFoldDB" id="A0A1H7FJS5"/>
<feature type="domain" description="Glutamate/phenylalanine/leucine/valine/L-tryptophan dehydrogenase C-terminal" evidence="7">
    <location>
        <begin position="142"/>
        <end position="346"/>
    </location>
</feature>
<dbReference type="SMART" id="SM00839">
    <property type="entry name" value="ELFV_dehydrog"/>
    <property type="match status" value="1"/>
</dbReference>
<dbReference type="InterPro" id="IPR036291">
    <property type="entry name" value="NAD(P)-bd_dom_sf"/>
</dbReference>
<accession>A0A1H7FJS5</accession>
<keyword evidence="9" id="KW-1185">Reference proteome</keyword>
<feature type="active site" description="Proton donor/acceptor" evidence="4">
    <location>
        <position position="78"/>
    </location>
</feature>
<dbReference type="OrthoDB" id="9803297at2"/>
<dbReference type="PRINTS" id="PR00082">
    <property type="entry name" value="GLFDHDRGNASE"/>
</dbReference>
<evidence type="ECO:0000256" key="6">
    <source>
        <dbReference type="RuleBase" id="RU004417"/>
    </source>
</evidence>
<evidence type="ECO:0000256" key="1">
    <source>
        <dbReference type="ARBA" id="ARBA00006382"/>
    </source>
</evidence>
<keyword evidence="5" id="KW-0547">Nucleotide-binding</keyword>
<dbReference type="GO" id="GO:0016639">
    <property type="term" value="F:oxidoreductase activity, acting on the CH-NH2 group of donors, NAD or NADP as acceptor"/>
    <property type="evidence" value="ECO:0007669"/>
    <property type="project" value="InterPro"/>
</dbReference>
<evidence type="ECO:0000256" key="2">
    <source>
        <dbReference type="ARBA" id="ARBA00023002"/>
    </source>
</evidence>
<dbReference type="SUPFAM" id="SSF53223">
    <property type="entry name" value="Aminoacid dehydrogenase-like, N-terminal domain"/>
    <property type="match status" value="1"/>
</dbReference>
<proteinExistence type="inferred from homology"/>
<dbReference type="Gene3D" id="3.40.50.10860">
    <property type="entry name" value="Leucine Dehydrogenase, chain A, domain 1"/>
    <property type="match status" value="1"/>
</dbReference>
<dbReference type="InterPro" id="IPR006097">
    <property type="entry name" value="Glu/Leu/Phe/Val/Trp_DH_dimer"/>
</dbReference>
<feature type="binding site" evidence="5">
    <location>
        <begin position="178"/>
        <end position="183"/>
    </location>
    <ligand>
        <name>NAD(+)</name>
        <dbReference type="ChEBI" id="CHEBI:57540"/>
    </ligand>
</feature>
<evidence type="ECO:0000313" key="9">
    <source>
        <dbReference type="Proteomes" id="UP000199582"/>
    </source>
</evidence>
<dbReference type="CDD" id="cd01075">
    <property type="entry name" value="NAD_bind_Leu_Phe_Val_DH"/>
    <property type="match status" value="1"/>
</dbReference>
<name>A0A1H7FJS5_9RHOB</name>
<keyword evidence="3 5" id="KW-0520">NAD</keyword>
<evidence type="ECO:0000256" key="4">
    <source>
        <dbReference type="PIRSR" id="PIRSR000188-1"/>
    </source>
</evidence>
<dbReference type="Pfam" id="PF02812">
    <property type="entry name" value="ELFV_dehydrog_N"/>
    <property type="match status" value="1"/>
</dbReference>
<dbReference type="PANTHER" id="PTHR42722:SF1">
    <property type="entry name" value="VALINE DEHYDROGENASE"/>
    <property type="match status" value="1"/>
</dbReference>
<evidence type="ECO:0000256" key="5">
    <source>
        <dbReference type="PIRSR" id="PIRSR000188-2"/>
    </source>
</evidence>
<dbReference type="Proteomes" id="UP000199582">
    <property type="component" value="Unassembled WGS sequence"/>
</dbReference>
<dbReference type="Gene3D" id="3.40.50.720">
    <property type="entry name" value="NAD(P)-binding Rossmann-like Domain"/>
    <property type="match status" value="1"/>
</dbReference>
<protein>
    <submittedName>
        <fullName evidence="8">Leucine dehydrogenase</fullName>
    </submittedName>
</protein>
<reference evidence="8 9" key="1">
    <citation type="submission" date="2016-10" db="EMBL/GenBank/DDBJ databases">
        <authorList>
            <person name="de Groot N.N."/>
        </authorList>
    </citation>
    <scope>NUCLEOTIDE SEQUENCE [LARGE SCALE GENOMIC DNA]</scope>
    <source>
        <strain evidence="8 9">DSM 100674</strain>
    </source>
</reference>
<keyword evidence="2 6" id="KW-0560">Oxidoreductase</keyword>
<comment type="similarity">
    <text evidence="1 6">Belongs to the Glu/Leu/Phe/Val dehydrogenases family.</text>
</comment>
<dbReference type="PROSITE" id="PS00074">
    <property type="entry name" value="GLFV_DEHYDROGENASE"/>
    <property type="match status" value="1"/>
</dbReference>